<comment type="catalytic activity">
    <reaction evidence="1">
        <text>Random endo-hydrolysis of N-acetyl-beta-D-glucosaminide (1-&gt;4)-beta-linkages in chitin and chitodextrins.</text>
        <dbReference type="EC" id="3.2.1.14"/>
    </reaction>
</comment>
<keyword evidence="4 10" id="KW-0378">Hydrolase</keyword>
<comment type="similarity">
    <text evidence="9">Belongs to the glycosyl hydrolase 18 family. Chitinase class III subfamily.</text>
</comment>
<organism evidence="13 14">
    <name type="scientific">Cladosporium halotolerans</name>
    <dbReference type="NCBI Taxonomy" id="1052096"/>
    <lineage>
        <taxon>Eukaryota</taxon>
        <taxon>Fungi</taxon>
        <taxon>Dikarya</taxon>
        <taxon>Ascomycota</taxon>
        <taxon>Pezizomycotina</taxon>
        <taxon>Dothideomycetes</taxon>
        <taxon>Dothideomycetidae</taxon>
        <taxon>Cladosporiales</taxon>
        <taxon>Cladosporiaceae</taxon>
        <taxon>Cladosporium</taxon>
    </lineage>
</organism>
<keyword evidence="8" id="KW-0624">Polysaccharide degradation</keyword>
<dbReference type="InterPro" id="IPR001579">
    <property type="entry name" value="Glyco_hydro_18_chit_AS"/>
</dbReference>
<comment type="caution">
    <text evidence="13">The sequence shown here is derived from an EMBL/GenBank/DDBJ whole genome shotgun (WGS) entry which is preliminary data.</text>
</comment>
<evidence type="ECO:0000256" key="6">
    <source>
        <dbReference type="ARBA" id="ARBA00023277"/>
    </source>
</evidence>
<feature type="signal peptide" evidence="11">
    <location>
        <begin position="1"/>
        <end position="21"/>
    </location>
</feature>
<evidence type="ECO:0000256" key="11">
    <source>
        <dbReference type="SAM" id="SignalP"/>
    </source>
</evidence>
<dbReference type="GO" id="GO:0005576">
    <property type="term" value="C:extracellular region"/>
    <property type="evidence" value="ECO:0007669"/>
    <property type="project" value="TreeGrafter"/>
</dbReference>
<accession>A0AB34KX92</accession>
<evidence type="ECO:0000259" key="12">
    <source>
        <dbReference type="PROSITE" id="PS51910"/>
    </source>
</evidence>
<dbReference type="InterPro" id="IPR050542">
    <property type="entry name" value="Glycosyl_Hydrlase18_Chitinase"/>
</dbReference>
<protein>
    <recommendedName>
        <fullName evidence="2">chitinase</fullName>
        <ecNumber evidence="2">3.2.1.14</ecNumber>
    </recommendedName>
</protein>
<dbReference type="RefSeq" id="XP_069232719.1">
    <property type="nucleotide sequence ID" value="XM_069370106.1"/>
</dbReference>
<dbReference type="InterPro" id="IPR045321">
    <property type="entry name" value="Cts1-like"/>
</dbReference>
<keyword evidence="11" id="KW-0732">Signal</keyword>
<evidence type="ECO:0000256" key="2">
    <source>
        <dbReference type="ARBA" id="ARBA00012729"/>
    </source>
</evidence>
<reference evidence="13 14" key="1">
    <citation type="journal article" date="2020" name="Microbiol. Resour. Announc.">
        <title>Draft Genome Sequence of a Cladosporium Species Isolated from the Mesophotic Ascidian Didemnum maculosum.</title>
        <authorList>
            <person name="Gioti A."/>
            <person name="Siaperas R."/>
            <person name="Nikolaivits E."/>
            <person name="Le Goff G."/>
            <person name="Ouazzani J."/>
            <person name="Kotoulas G."/>
            <person name="Topakas E."/>
        </authorList>
    </citation>
    <scope>NUCLEOTIDE SEQUENCE [LARGE SCALE GENOMIC DNA]</scope>
    <source>
        <strain evidence="13 14">TM138-S3</strain>
    </source>
</reference>
<dbReference type="Pfam" id="PF00704">
    <property type="entry name" value="Glyco_hydro_18"/>
    <property type="match status" value="1"/>
</dbReference>
<evidence type="ECO:0000313" key="13">
    <source>
        <dbReference type="EMBL" id="KAL1589614.1"/>
    </source>
</evidence>
<dbReference type="GeneID" id="96002944"/>
<evidence type="ECO:0000256" key="8">
    <source>
        <dbReference type="ARBA" id="ARBA00023326"/>
    </source>
</evidence>
<dbReference type="GO" id="GO:0000272">
    <property type="term" value="P:polysaccharide catabolic process"/>
    <property type="evidence" value="ECO:0007669"/>
    <property type="project" value="UniProtKB-KW"/>
</dbReference>
<evidence type="ECO:0000256" key="5">
    <source>
        <dbReference type="ARBA" id="ARBA00023024"/>
    </source>
</evidence>
<dbReference type="PANTHER" id="PTHR45708">
    <property type="entry name" value="ENDOCHITINASE"/>
    <property type="match status" value="1"/>
</dbReference>
<dbReference type="Proteomes" id="UP000803884">
    <property type="component" value="Unassembled WGS sequence"/>
</dbReference>
<keyword evidence="6" id="KW-0119">Carbohydrate metabolism</keyword>
<dbReference type="SUPFAM" id="SSF51445">
    <property type="entry name" value="(Trans)glycosidases"/>
    <property type="match status" value="1"/>
</dbReference>
<evidence type="ECO:0000256" key="1">
    <source>
        <dbReference type="ARBA" id="ARBA00000822"/>
    </source>
</evidence>
<dbReference type="InterPro" id="IPR017853">
    <property type="entry name" value="GH"/>
</dbReference>
<dbReference type="GO" id="GO:0008843">
    <property type="term" value="F:endochitinase activity"/>
    <property type="evidence" value="ECO:0007669"/>
    <property type="project" value="UniProtKB-EC"/>
</dbReference>
<dbReference type="PROSITE" id="PS51910">
    <property type="entry name" value="GH18_2"/>
    <property type="match status" value="1"/>
</dbReference>
<feature type="domain" description="GH18" evidence="12">
    <location>
        <begin position="29"/>
        <end position="334"/>
    </location>
</feature>
<dbReference type="InterPro" id="IPR001223">
    <property type="entry name" value="Glyco_hydro18_cat"/>
</dbReference>
<dbReference type="FunFam" id="3.20.20.80:FF:000145">
    <property type="entry name" value="Class III chitinase, putative"/>
    <property type="match status" value="1"/>
</dbReference>
<dbReference type="GO" id="GO:0006032">
    <property type="term" value="P:chitin catabolic process"/>
    <property type="evidence" value="ECO:0007669"/>
    <property type="project" value="UniProtKB-KW"/>
</dbReference>
<dbReference type="Gene3D" id="3.20.20.80">
    <property type="entry name" value="Glycosidases"/>
    <property type="match status" value="1"/>
</dbReference>
<keyword evidence="5" id="KW-0146">Chitin degradation</keyword>
<feature type="chain" id="PRO_5044222791" description="chitinase" evidence="11">
    <location>
        <begin position="22"/>
        <end position="364"/>
    </location>
</feature>
<sequence>MFSLLTSVSLLTALTPSLIQARFATQGSSNVAVYWGQASGGMEQKNLATYCADSNIDIIPMAFLFQMTTGVGGEPVIDFSSSSKSCTTFNGTGLLECPEIAKDISTCQTQYNKTILLSIGGATYTEGGFQSEDAATKGAKKIWETFGPKQDNSTALRPFGDVSLDGFDFDFESVITNMVPFGKTLRSLMDDRTSKTGTKYFITAAPQCPYPDAADNEMLDGQVYFDAVFVQFYNNYCGVQSFQPDAANQTSFNYNTWDEWARTKSLNKGVKVFVGVPAGPTAAGTGYVPVETLTKVIDYAKGFDSFGGVMMWDAAQAYANQGFLPGVKGAVGHVKRRRMIRRDGGERDRLAPFRRPAIRGARWR</sequence>
<dbReference type="AlphaFoldDB" id="A0AB34KX92"/>
<dbReference type="EC" id="3.2.1.14" evidence="2"/>
<gene>
    <name evidence="13" type="ORF">WHR41_01500</name>
</gene>
<proteinExistence type="inferred from homology"/>
<keyword evidence="3" id="KW-0147">Chitin-binding</keyword>
<name>A0AB34KX92_9PEZI</name>
<evidence type="ECO:0000256" key="4">
    <source>
        <dbReference type="ARBA" id="ARBA00022801"/>
    </source>
</evidence>
<evidence type="ECO:0000256" key="10">
    <source>
        <dbReference type="RuleBase" id="RU000489"/>
    </source>
</evidence>
<evidence type="ECO:0000256" key="9">
    <source>
        <dbReference type="ARBA" id="ARBA00025727"/>
    </source>
</evidence>
<dbReference type="PANTHER" id="PTHR45708:SF49">
    <property type="entry name" value="ENDOCHITINASE"/>
    <property type="match status" value="1"/>
</dbReference>
<evidence type="ECO:0000256" key="3">
    <source>
        <dbReference type="ARBA" id="ARBA00022669"/>
    </source>
</evidence>
<keyword evidence="14" id="KW-1185">Reference proteome</keyword>
<evidence type="ECO:0000313" key="14">
    <source>
        <dbReference type="Proteomes" id="UP000803884"/>
    </source>
</evidence>
<dbReference type="EMBL" id="JAAQHG020000004">
    <property type="protein sequence ID" value="KAL1589614.1"/>
    <property type="molecule type" value="Genomic_DNA"/>
</dbReference>
<dbReference type="GO" id="GO:0008061">
    <property type="term" value="F:chitin binding"/>
    <property type="evidence" value="ECO:0007669"/>
    <property type="project" value="UniProtKB-KW"/>
</dbReference>
<evidence type="ECO:0000256" key="7">
    <source>
        <dbReference type="ARBA" id="ARBA00023295"/>
    </source>
</evidence>
<dbReference type="CDD" id="cd02877">
    <property type="entry name" value="GH18_hevamine_XipI_class_III"/>
    <property type="match status" value="1"/>
</dbReference>
<keyword evidence="7 10" id="KW-0326">Glycosidase</keyword>
<dbReference type="PROSITE" id="PS01095">
    <property type="entry name" value="GH18_1"/>
    <property type="match status" value="1"/>
</dbReference>